<sequence length="218" mass="22995">MVASALVLVGCGSGSDDGVADQSATKLLTTAKKQLADQDFVTVKGKGSDKEAGQEIEVDLAFANKTADGSVKVSGMELQLLKADAKTYFKADKEFFQSSGAPAEVMDLIGDKWVLIDPANQSFAELGNFVSKDKFFDGLLDPEGKVSKGKEKKVNGVDCIALTTKDGTLYLDKSDGKPVSLVTTDDGEGTLDFTYDKVDDAEAPSSDEVVDLSKLGTS</sequence>
<evidence type="ECO:0008006" key="3">
    <source>
        <dbReference type="Google" id="ProtNLM"/>
    </source>
</evidence>
<protein>
    <recommendedName>
        <fullName evidence="3">LppX_LprAFG lipoprotein</fullName>
    </recommendedName>
</protein>
<dbReference type="Gene3D" id="2.50.20.20">
    <property type="match status" value="1"/>
</dbReference>
<evidence type="ECO:0000313" key="1">
    <source>
        <dbReference type="EMBL" id="KAA1395649.1"/>
    </source>
</evidence>
<gene>
    <name evidence="1" type="ORF">ESP70_015990</name>
</gene>
<evidence type="ECO:0000313" key="2">
    <source>
        <dbReference type="Proteomes" id="UP000380867"/>
    </source>
</evidence>
<accession>A0A5M4FBM4</accession>
<organism evidence="1 2">
    <name type="scientific">Aeromicrobium ginsengisoli</name>
    <dbReference type="NCBI Taxonomy" id="363867"/>
    <lineage>
        <taxon>Bacteria</taxon>
        <taxon>Bacillati</taxon>
        <taxon>Actinomycetota</taxon>
        <taxon>Actinomycetes</taxon>
        <taxon>Propionibacteriales</taxon>
        <taxon>Nocardioidaceae</taxon>
        <taxon>Aeromicrobium</taxon>
    </lineage>
</organism>
<dbReference type="AlphaFoldDB" id="A0A5M4FBM4"/>
<dbReference type="Proteomes" id="UP000380867">
    <property type="component" value="Unassembled WGS sequence"/>
</dbReference>
<dbReference type="OrthoDB" id="3745543at2"/>
<proteinExistence type="predicted"/>
<dbReference type="EMBL" id="SDPQ02000003">
    <property type="protein sequence ID" value="KAA1395649.1"/>
    <property type="molecule type" value="Genomic_DNA"/>
</dbReference>
<comment type="caution">
    <text evidence="1">The sequence shown here is derived from an EMBL/GenBank/DDBJ whole genome shotgun (WGS) entry which is preliminary data.</text>
</comment>
<reference evidence="1" key="1">
    <citation type="submission" date="2019-09" db="EMBL/GenBank/DDBJ databases">
        <authorList>
            <person name="Li J."/>
        </authorList>
    </citation>
    <scope>NUCLEOTIDE SEQUENCE [LARGE SCALE GENOMIC DNA]</scope>
    <source>
        <strain evidence="1">JCM 14732</strain>
    </source>
</reference>
<name>A0A5M4FBM4_9ACTN</name>
<keyword evidence="2" id="KW-1185">Reference proteome</keyword>
<dbReference type="RefSeq" id="WP_149690308.1">
    <property type="nucleotide sequence ID" value="NZ_SDPQ02000003.1"/>
</dbReference>